<dbReference type="GO" id="GO:0003723">
    <property type="term" value="F:RNA binding"/>
    <property type="evidence" value="ECO:0007669"/>
    <property type="project" value="InterPro"/>
</dbReference>
<accession>A0A7S8C526</accession>
<dbReference type="InterPro" id="IPR049021">
    <property type="entry name" value="AmiR_N"/>
</dbReference>
<dbReference type="InterPro" id="IPR036388">
    <property type="entry name" value="WH-like_DNA-bd_sf"/>
</dbReference>
<gene>
    <name evidence="3" type="ORF">HW532_13185</name>
</gene>
<sequence length="215" mass="23401">MTGAYRTPNFRGWRVAILHREDANAARLERQLARLGIVCVRSWPALDLADGPFDAVFFDGDAGFDGQFPWANEDPPIPMIAIVGSEAPGRLEWALAQGARAHIVKPVSSSGVFSALVLASALLERHRRQARRIADLEKRLSGRPQVIDAVIAVMAACGVDQDTAFARIRSAAMSRRQTVEAFCAARPPPTSPTASRATRPGGKRDEDGMRATWRS</sequence>
<dbReference type="InterPro" id="IPR008327">
    <property type="entry name" value="Sig_transdc_resp-reg_antiterm"/>
</dbReference>
<evidence type="ECO:0000313" key="3">
    <source>
        <dbReference type="EMBL" id="QPC43562.1"/>
    </source>
</evidence>
<dbReference type="KEGG" id="kmn:HW532_13185"/>
<dbReference type="Pfam" id="PF03861">
    <property type="entry name" value="ANTAR"/>
    <property type="match status" value="1"/>
</dbReference>
<dbReference type="InterPro" id="IPR011006">
    <property type="entry name" value="CheY-like_superfamily"/>
</dbReference>
<reference evidence="3 4" key="1">
    <citation type="submission" date="2020-06" db="EMBL/GenBank/DDBJ databases">
        <title>Genome sequence of 2 isolates from Red Sea Mangroves.</title>
        <authorList>
            <person name="Sefrji F."/>
            <person name="Michoud G."/>
            <person name="Merlino G."/>
            <person name="Daffonchio D."/>
        </authorList>
    </citation>
    <scope>NUCLEOTIDE SEQUENCE [LARGE SCALE GENOMIC DNA]</scope>
    <source>
        <strain evidence="3 4">R1DC25</strain>
    </source>
</reference>
<evidence type="ECO:0000259" key="2">
    <source>
        <dbReference type="PROSITE" id="PS50921"/>
    </source>
</evidence>
<dbReference type="Pfam" id="PF21332">
    <property type="entry name" value="AmiR_N"/>
    <property type="match status" value="1"/>
</dbReference>
<dbReference type="SUPFAM" id="SSF52172">
    <property type="entry name" value="CheY-like"/>
    <property type="match status" value="1"/>
</dbReference>
<dbReference type="RefSeq" id="WP_213160927.1">
    <property type="nucleotide sequence ID" value="NZ_CP058214.1"/>
</dbReference>
<dbReference type="EMBL" id="CP058214">
    <property type="protein sequence ID" value="QPC43562.1"/>
    <property type="molecule type" value="Genomic_DNA"/>
</dbReference>
<dbReference type="Gene3D" id="1.10.10.10">
    <property type="entry name" value="Winged helix-like DNA-binding domain superfamily/Winged helix DNA-binding domain"/>
    <property type="match status" value="1"/>
</dbReference>
<organism evidence="3 4">
    <name type="scientific">Kaustia mangrovi</name>
    <dbReference type="NCBI Taxonomy" id="2593653"/>
    <lineage>
        <taxon>Bacteria</taxon>
        <taxon>Pseudomonadati</taxon>
        <taxon>Pseudomonadota</taxon>
        <taxon>Alphaproteobacteria</taxon>
        <taxon>Hyphomicrobiales</taxon>
        <taxon>Parvibaculaceae</taxon>
        <taxon>Kaustia</taxon>
    </lineage>
</organism>
<proteinExistence type="predicted"/>
<protein>
    <submittedName>
        <fullName evidence="3">ANTAR domain-containing protein</fullName>
    </submittedName>
</protein>
<dbReference type="InterPro" id="IPR005561">
    <property type="entry name" value="ANTAR"/>
</dbReference>
<dbReference type="Gene3D" id="3.40.50.2300">
    <property type="match status" value="1"/>
</dbReference>
<evidence type="ECO:0000256" key="1">
    <source>
        <dbReference type="SAM" id="MobiDB-lite"/>
    </source>
</evidence>
<name>A0A7S8C526_9HYPH</name>
<feature type="region of interest" description="Disordered" evidence="1">
    <location>
        <begin position="184"/>
        <end position="215"/>
    </location>
</feature>
<keyword evidence="4" id="KW-1185">Reference proteome</keyword>
<dbReference type="PIRSF" id="PIRSF036382">
    <property type="entry name" value="RR_antiterm"/>
    <property type="match status" value="1"/>
</dbReference>
<dbReference type="Proteomes" id="UP000593594">
    <property type="component" value="Chromosome"/>
</dbReference>
<dbReference type="AlphaFoldDB" id="A0A7S8C526"/>
<dbReference type="SMART" id="SM01012">
    <property type="entry name" value="ANTAR"/>
    <property type="match status" value="1"/>
</dbReference>
<feature type="domain" description="ANTAR" evidence="2">
    <location>
        <begin position="126"/>
        <end position="187"/>
    </location>
</feature>
<evidence type="ECO:0000313" key="4">
    <source>
        <dbReference type="Proteomes" id="UP000593594"/>
    </source>
</evidence>
<dbReference type="PROSITE" id="PS50921">
    <property type="entry name" value="ANTAR"/>
    <property type="match status" value="1"/>
</dbReference>